<dbReference type="Pfam" id="PF00172">
    <property type="entry name" value="Zn_clus"/>
    <property type="match status" value="1"/>
</dbReference>
<dbReference type="Pfam" id="PF11951">
    <property type="entry name" value="Fungal_trans_2"/>
    <property type="match status" value="1"/>
</dbReference>
<name>A0A395GP02_9EURO</name>
<dbReference type="PANTHER" id="PTHR38791:SF12">
    <property type="entry name" value="TRANSCRIPTION FACTOR DOMAIN-CONTAINING PROTEIN-RELATED"/>
    <property type="match status" value="1"/>
</dbReference>
<dbReference type="PANTHER" id="PTHR38791">
    <property type="entry name" value="ZN(II)2CYS6 TRANSCRIPTION FACTOR (EUROFUNG)-RELATED-RELATED"/>
    <property type="match status" value="1"/>
</dbReference>
<evidence type="ECO:0000256" key="2">
    <source>
        <dbReference type="ARBA" id="ARBA00023125"/>
    </source>
</evidence>
<dbReference type="GO" id="GO:0000981">
    <property type="term" value="F:DNA-binding transcription factor activity, RNA polymerase II-specific"/>
    <property type="evidence" value="ECO:0007669"/>
    <property type="project" value="InterPro"/>
</dbReference>
<dbReference type="Proteomes" id="UP000249402">
    <property type="component" value="Unassembled WGS sequence"/>
</dbReference>
<dbReference type="RefSeq" id="XP_025571527.1">
    <property type="nucleotide sequence ID" value="XM_025720239.1"/>
</dbReference>
<evidence type="ECO:0000256" key="4">
    <source>
        <dbReference type="ARBA" id="ARBA00023242"/>
    </source>
</evidence>
<keyword evidence="2" id="KW-0238">DNA-binding</keyword>
<dbReference type="InterPro" id="IPR021858">
    <property type="entry name" value="Fun_TF"/>
</dbReference>
<evidence type="ECO:0000256" key="5">
    <source>
        <dbReference type="SAM" id="MobiDB-lite"/>
    </source>
</evidence>
<gene>
    <name evidence="7" type="ORF">BO80DRAFT_428377</name>
</gene>
<keyword evidence="1" id="KW-0805">Transcription regulation</keyword>
<proteinExistence type="predicted"/>
<dbReference type="GO" id="GO:0008270">
    <property type="term" value="F:zinc ion binding"/>
    <property type="evidence" value="ECO:0007669"/>
    <property type="project" value="InterPro"/>
</dbReference>
<organism evidence="7 8">
    <name type="scientific">Aspergillus ibericus CBS 121593</name>
    <dbReference type="NCBI Taxonomy" id="1448316"/>
    <lineage>
        <taxon>Eukaryota</taxon>
        <taxon>Fungi</taxon>
        <taxon>Dikarya</taxon>
        <taxon>Ascomycota</taxon>
        <taxon>Pezizomycotina</taxon>
        <taxon>Eurotiomycetes</taxon>
        <taxon>Eurotiomycetidae</taxon>
        <taxon>Eurotiales</taxon>
        <taxon>Aspergillaceae</taxon>
        <taxon>Aspergillus</taxon>
        <taxon>Aspergillus subgen. Circumdati</taxon>
    </lineage>
</organism>
<protein>
    <submittedName>
        <fullName evidence="7">Zn(II)2Cys6 transcription factor</fullName>
    </submittedName>
</protein>
<dbReference type="OrthoDB" id="4491390at2759"/>
<dbReference type="InterPro" id="IPR001138">
    <property type="entry name" value="Zn2Cys6_DnaBD"/>
</dbReference>
<dbReference type="SMART" id="SM00066">
    <property type="entry name" value="GAL4"/>
    <property type="match status" value="1"/>
</dbReference>
<dbReference type="VEuPathDB" id="FungiDB:BO80DRAFT_428377"/>
<keyword evidence="4" id="KW-0539">Nucleus</keyword>
<dbReference type="SUPFAM" id="SSF57701">
    <property type="entry name" value="Zn2/Cys6 DNA-binding domain"/>
    <property type="match status" value="1"/>
</dbReference>
<evidence type="ECO:0000313" key="8">
    <source>
        <dbReference type="Proteomes" id="UP000249402"/>
    </source>
</evidence>
<evidence type="ECO:0000256" key="1">
    <source>
        <dbReference type="ARBA" id="ARBA00023015"/>
    </source>
</evidence>
<dbReference type="Gene3D" id="4.10.240.10">
    <property type="entry name" value="Zn(2)-C6 fungal-type DNA-binding domain"/>
    <property type="match status" value="1"/>
</dbReference>
<reference evidence="7 8" key="1">
    <citation type="submission" date="2018-02" db="EMBL/GenBank/DDBJ databases">
        <title>The genomes of Aspergillus section Nigri reveals drivers in fungal speciation.</title>
        <authorList>
            <consortium name="DOE Joint Genome Institute"/>
            <person name="Vesth T.C."/>
            <person name="Nybo J."/>
            <person name="Theobald S."/>
            <person name="Brandl J."/>
            <person name="Frisvad J.C."/>
            <person name="Nielsen K.F."/>
            <person name="Lyhne E.K."/>
            <person name="Kogle M.E."/>
            <person name="Kuo A."/>
            <person name="Riley R."/>
            <person name="Clum A."/>
            <person name="Nolan M."/>
            <person name="Lipzen A."/>
            <person name="Salamov A."/>
            <person name="Henrissat B."/>
            <person name="Wiebenga A."/>
            <person name="De vries R.P."/>
            <person name="Grigoriev I.V."/>
            <person name="Mortensen U.H."/>
            <person name="Andersen M.R."/>
            <person name="Baker S.E."/>
        </authorList>
    </citation>
    <scope>NUCLEOTIDE SEQUENCE [LARGE SCALE GENOMIC DNA]</scope>
    <source>
        <strain evidence="7 8">CBS 121593</strain>
    </source>
</reference>
<sequence length="516" mass="57247">MVYGGKPSTGCHLCRKRKIKCDEKHPGCRNCATYGQPCPGYRSDGIFRNETNKVQQLVKKTSSSRPSGKRSSSHELSARSGHQQSPLSLYRISDSTWEEKAICYFFDQYTICDTTGGVGHLGFVPSLYAACRDQNAINPASSSLRLAVDATALMALSNRVKVPGILMQARNRFGLALQRLQDALDQPVEAVKDETFATLVILSLFEDISGDRLGLTSSHTAGFEALTKLRGESQLGHARGLDMFKFAYVHMQVEFLLLRGKSTLDADWVVEWLNSADPLQGLMILASKTAQLLAEPWSASASLESIGVTQLATWIESCRALDAELVEWSQGLPDIWLPLETRSYTGEDVLTYREMIIAIIWAHFRAIRILVYLTMVDLFRVLSSIVNSPGIHREASQYERDGLRVSLDLISDTCRSVPFCFGEIDLLGNPIPPSAEGTTRVRAFWVYSMLWPLWHLVSCGLAPPEQTQMIRGMMARTGSELGIKLAIMLARYDGQGAMPSIPEMYSFEESVGLPVM</sequence>
<dbReference type="GeneID" id="37225104"/>
<dbReference type="EMBL" id="KZ824465">
    <property type="protein sequence ID" value="RAK97199.1"/>
    <property type="molecule type" value="Genomic_DNA"/>
</dbReference>
<accession>A0A395GP02</accession>
<evidence type="ECO:0000259" key="6">
    <source>
        <dbReference type="PROSITE" id="PS50048"/>
    </source>
</evidence>
<dbReference type="CDD" id="cd00067">
    <property type="entry name" value="GAL4"/>
    <property type="match status" value="1"/>
</dbReference>
<dbReference type="GO" id="GO:0009893">
    <property type="term" value="P:positive regulation of metabolic process"/>
    <property type="evidence" value="ECO:0007669"/>
    <property type="project" value="UniProtKB-ARBA"/>
</dbReference>
<dbReference type="PROSITE" id="PS50048">
    <property type="entry name" value="ZN2_CY6_FUNGAL_2"/>
    <property type="match status" value="1"/>
</dbReference>
<dbReference type="InterPro" id="IPR053175">
    <property type="entry name" value="DHMBA_Reg_Transcription_Factor"/>
</dbReference>
<keyword evidence="8" id="KW-1185">Reference proteome</keyword>
<evidence type="ECO:0000313" key="7">
    <source>
        <dbReference type="EMBL" id="RAK97199.1"/>
    </source>
</evidence>
<dbReference type="AlphaFoldDB" id="A0A395GP02"/>
<feature type="domain" description="Zn(2)-C6 fungal-type" evidence="6">
    <location>
        <begin position="10"/>
        <end position="38"/>
    </location>
</feature>
<feature type="region of interest" description="Disordered" evidence="5">
    <location>
        <begin position="57"/>
        <end position="82"/>
    </location>
</feature>
<dbReference type="PROSITE" id="PS00463">
    <property type="entry name" value="ZN2_CY6_FUNGAL_1"/>
    <property type="match status" value="1"/>
</dbReference>
<dbReference type="InterPro" id="IPR036864">
    <property type="entry name" value="Zn2-C6_fun-type_DNA-bd_sf"/>
</dbReference>
<feature type="compositionally biased region" description="Low complexity" evidence="5">
    <location>
        <begin position="59"/>
        <end position="70"/>
    </location>
</feature>
<evidence type="ECO:0000256" key="3">
    <source>
        <dbReference type="ARBA" id="ARBA00023163"/>
    </source>
</evidence>
<dbReference type="GO" id="GO:0003677">
    <property type="term" value="F:DNA binding"/>
    <property type="evidence" value="ECO:0007669"/>
    <property type="project" value="UniProtKB-KW"/>
</dbReference>
<dbReference type="STRING" id="1448316.A0A395GP02"/>
<keyword evidence="3" id="KW-0804">Transcription</keyword>